<feature type="compositionally biased region" description="Pro residues" evidence="3">
    <location>
        <begin position="101"/>
        <end position="110"/>
    </location>
</feature>
<feature type="region of interest" description="Disordered" evidence="3">
    <location>
        <begin position="1"/>
        <end position="29"/>
    </location>
</feature>
<gene>
    <name evidence="5" type="ORF">R1flu_015461</name>
</gene>
<evidence type="ECO:0000256" key="1">
    <source>
        <dbReference type="ARBA" id="ARBA00022884"/>
    </source>
</evidence>
<organism evidence="5 6">
    <name type="scientific">Riccia fluitans</name>
    <dbReference type="NCBI Taxonomy" id="41844"/>
    <lineage>
        <taxon>Eukaryota</taxon>
        <taxon>Viridiplantae</taxon>
        <taxon>Streptophyta</taxon>
        <taxon>Embryophyta</taxon>
        <taxon>Marchantiophyta</taxon>
        <taxon>Marchantiopsida</taxon>
        <taxon>Marchantiidae</taxon>
        <taxon>Marchantiales</taxon>
        <taxon>Ricciaceae</taxon>
        <taxon>Riccia</taxon>
    </lineage>
</organism>
<dbReference type="PANTHER" id="PTHR16105:SF0">
    <property type="entry name" value="RNA-BINDING REGION-CONTAINING PROTEIN 3"/>
    <property type="match status" value="1"/>
</dbReference>
<accession>A0ABD1YJV3</accession>
<evidence type="ECO:0000259" key="4">
    <source>
        <dbReference type="PROSITE" id="PS50102"/>
    </source>
</evidence>
<dbReference type="PANTHER" id="PTHR16105">
    <property type="entry name" value="RNA-BINDING REGION-CONTAINING PROTEIN 3"/>
    <property type="match status" value="1"/>
</dbReference>
<feature type="region of interest" description="Disordered" evidence="3">
    <location>
        <begin position="101"/>
        <end position="166"/>
    </location>
</feature>
<protein>
    <recommendedName>
        <fullName evidence="4">RRM domain-containing protein</fullName>
    </recommendedName>
</protein>
<dbReference type="InterPro" id="IPR012677">
    <property type="entry name" value="Nucleotide-bd_a/b_plait_sf"/>
</dbReference>
<proteinExistence type="predicted"/>
<name>A0ABD1YJV3_9MARC</name>
<dbReference type="CDD" id="cd12239">
    <property type="entry name" value="RRM2_RBM40_like"/>
    <property type="match status" value="1"/>
</dbReference>
<dbReference type="InterPro" id="IPR000504">
    <property type="entry name" value="RRM_dom"/>
</dbReference>
<dbReference type="PROSITE" id="PS50102">
    <property type="entry name" value="RRM"/>
    <property type="match status" value="1"/>
</dbReference>
<sequence>MENFPALQNAKSIGEQSHTADPFPEGRGQRTGMIAASARGEPIAPNLGVDYAFPPHLEYAYPPPDGNILTNIVNALIAVPRFYTQVLHLMNKMNLPAPFRPALPTPPLPPSASAQAIPKRQAGDLSSGESELESSEEEDESAVDGTSHDPSTSDKDALKISSRKRMKREAILGPAADKEASHEAAGVRPIAVSKGLTIKKKAPVLQIKITPKSTGKELMEDVKVPEAVQPEAVEYVEPPVEERATATQEELEAGKLHASDMLSLPIFRNYAPGDPTKVLYIKNLAKDVTVEDLYYVYGAFFVSRSEAMQLLSMKLMQEGRMRGQAFVYWPSVDLAKIALAGSHGYVLKSKPMVVHINLKSPPFIVTSYLKKGTKVQKAGHASQLSASEEWGQFMGHSALHYFCWLSKLTNSTPDLFQRA</sequence>
<evidence type="ECO:0000256" key="2">
    <source>
        <dbReference type="PROSITE-ProRule" id="PRU00176"/>
    </source>
</evidence>
<feature type="domain" description="RRM" evidence="4">
    <location>
        <begin position="277"/>
        <end position="359"/>
    </location>
</feature>
<dbReference type="SMART" id="SM00360">
    <property type="entry name" value="RRM"/>
    <property type="match status" value="1"/>
</dbReference>
<dbReference type="InterPro" id="IPR035979">
    <property type="entry name" value="RBD_domain_sf"/>
</dbReference>
<feature type="compositionally biased region" description="Low complexity" evidence="3">
    <location>
        <begin position="111"/>
        <end position="129"/>
    </location>
</feature>
<comment type="caution">
    <text evidence="5">The sequence shown here is derived from an EMBL/GenBank/DDBJ whole genome shotgun (WGS) entry which is preliminary data.</text>
</comment>
<feature type="compositionally biased region" description="Polar residues" evidence="3">
    <location>
        <begin position="9"/>
        <end position="19"/>
    </location>
</feature>
<dbReference type="Gene3D" id="3.30.70.330">
    <property type="match status" value="1"/>
</dbReference>
<keyword evidence="6" id="KW-1185">Reference proteome</keyword>
<evidence type="ECO:0000256" key="3">
    <source>
        <dbReference type="SAM" id="MobiDB-lite"/>
    </source>
</evidence>
<dbReference type="InterPro" id="IPR045164">
    <property type="entry name" value="RBM41/RNPC3"/>
</dbReference>
<dbReference type="EMBL" id="JBHFFA010000004">
    <property type="protein sequence ID" value="KAL2630775.1"/>
    <property type="molecule type" value="Genomic_DNA"/>
</dbReference>
<dbReference type="Proteomes" id="UP001605036">
    <property type="component" value="Unassembled WGS sequence"/>
</dbReference>
<evidence type="ECO:0000313" key="6">
    <source>
        <dbReference type="Proteomes" id="UP001605036"/>
    </source>
</evidence>
<dbReference type="SUPFAM" id="SSF54928">
    <property type="entry name" value="RNA-binding domain, RBD"/>
    <property type="match status" value="1"/>
</dbReference>
<reference evidence="5 6" key="1">
    <citation type="submission" date="2024-09" db="EMBL/GenBank/DDBJ databases">
        <title>Chromosome-scale assembly of Riccia fluitans.</title>
        <authorList>
            <person name="Paukszto L."/>
            <person name="Sawicki J."/>
            <person name="Karawczyk K."/>
            <person name="Piernik-Szablinska J."/>
            <person name="Szczecinska M."/>
            <person name="Mazdziarz M."/>
        </authorList>
    </citation>
    <scope>NUCLEOTIDE SEQUENCE [LARGE SCALE GENOMIC DNA]</scope>
    <source>
        <strain evidence="5">Rf_01</strain>
        <tissue evidence="5">Aerial parts of the thallus</tissue>
    </source>
</reference>
<evidence type="ECO:0000313" key="5">
    <source>
        <dbReference type="EMBL" id="KAL2630775.1"/>
    </source>
</evidence>
<dbReference type="GO" id="GO:0003723">
    <property type="term" value="F:RNA binding"/>
    <property type="evidence" value="ECO:0007669"/>
    <property type="project" value="UniProtKB-UniRule"/>
</dbReference>
<feature type="compositionally biased region" description="Acidic residues" evidence="3">
    <location>
        <begin position="130"/>
        <end position="142"/>
    </location>
</feature>
<keyword evidence="1 2" id="KW-0694">RNA-binding</keyword>
<dbReference type="AlphaFoldDB" id="A0ABD1YJV3"/>